<feature type="domain" description="Endonuclease/exonuclease/phosphatase" evidence="1">
    <location>
        <begin position="5"/>
        <end position="93"/>
    </location>
</feature>
<dbReference type="InterPro" id="IPR036691">
    <property type="entry name" value="Endo/exonu/phosph_ase_sf"/>
</dbReference>
<dbReference type="InterPro" id="IPR005135">
    <property type="entry name" value="Endo/exonuclease/phosphatase"/>
</dbReference>
<dbReference type="Proteomes" id="UP000499080">
    <property type="component" value="Unassembled WGS sequence"/>
</dbReference>
<sequence>MVCLVSWNCRGFRTRACHIKDLINELNPICIAFQETYLKPADIARIKCDCLGRKDNENKSGRASGGIALLVFHNTPSSVITLNTNLQALAVRVMLSNLITVFTLYLPPITSVDERDLDILVDELPAPFIIIVDFNGHSPLWGS</sequence>
<gene>
    <name evidence="2" type="ORF">AVEN_229258_1</name>
</gene>
<reference evidence="2 3" key="1">
    <citation type="journal article" date="2019" name="Sci. Rep.">
        <title>Orb-weaving spider Araneus ventricosus genome elucidates the spidroin gene catalogue.</title>
        <authorList>
            <person name="Kono N."/>
            <person name="Nakamura H."/>
            <person name="Ohtoshi R."/>
            <person name="Moran D.A.P."/>
            <person name="Shinohara A."/>
            <person name="Yoshida Y."/>
            <person name="Fujiwara M."/>
            <person name="Mori M."/>
            <person name="Tomita M."/>
            <person name="Arakawa K."/>
        </authorList>
    </citation>
    <scope>NUCLEOTIDE SEQUENCE [LARGE SCALE GENOMIC DNA]</scope>
</reference>
<dbReference type="Gene3D" id="3.60.10.10">
    <property type="entry name" value="Endonuclease/exonuclease/phosphatase"/>
    <property type="match status" value="1"/>
</dbReference>
<proteinExistence type="predicted"/>
<dbReference type="GO" id="GO:0003824">
    <property type="term" value="F:catalytic activity"/>
    <property type="evidence" value="ECO:0007669"/>
    <property type="project" value="InterPro"/>
</dbReference>
<evidence type="ECO:0000313" key="2">
    <source>
        <dbReference type="EMBL" id="GBO00627.1"/>
    </source>
</evidence>
<dbReference type="EMBL" id="BGPR01029063">
    <property type="protein sequence ID" value="GBO00627.1"/>
    <property type="molecule type" value="Genomic_DNA"/>
</dbReference>
<name>A0A4Y2TMI0_ARAVE</name>
<organism evidence="2 3">
    <name type="scientific">Araneus ventricosus</name>
    <name type="common">Orbweaver spider</name>
    <name type="synonym">Epeira ventricosa</name>
    <dbReference type="NCBI Taxonomy" id="182803"/>
    <lineage>
        <taxon>Eukaryota</taxon>
        <taxon>Metazoa</taxon>
        <taxon>Ecdysozoa</taxon>
        <taxon>Arthropoda</taxon>
        <taxon>Chelicerata</taxon>
        <taxon>Arachnida</taxon>
        <taxon>Araneae</taxon>
        <taxon>Araneomorphae</taxon>
        <taxon>Entelegynae</taxon>
        <taxon>Araneoidea</taxon>
        <taxon>Araneidae</taxon>
        <taxon>Araneus</taxon>
    </lineage>
</organism>
<dbReference type="OrthoDB" id="6436865at2759"/>
<accession>A0A4Y2TMI0</accession>
<dbReference type="Pfam" id="PF03372">
    <property type="entry name" value="Exo_endo_phos"/>
    <property type="match status" value="1"/>
</dbReference>
<evidence type="ECO:0000313" key="3">
    <source>
        <dbReference type="Proteomes" id="UP000499080"/>
    </source>
</evidence>
<dbReference type="AlphaFoldDB" id="A0A4Y2TMI0"/>
<comment type="caution">
    <text evidence="2">The sequence shown here is derived from an EMBL/GenBank/DDBJ whole genome shotgun (WGS) entry which is preliminary data.</text>
</comment>
<dbReference type="SUPFAM" id="SSF56219">
    <property type="entry name" value="DNase I-like"/>
    <property type="match status" value="1"/>
</dbReference>
<keyword evidence="3" id="KW-1185">Reference proteome</keyword>
<evidence type="ECO:0000259" key="1">
    <source>
        <dbReference type="Pfam" id="PF03372"/>
    </source>
</evidence>
<protein>
    <recommendedName>
        <fullName evidence="1">Endonuclease/exonuclease/phosphatase domain-containing protein</fullName>
    </recommendedName>
</protein>